<feature type="binding site" description="axial binding residue" evidence="9">
    <location>
        <position position="83"/>
    </location>
    <ligand>
        <name>heme c</name>
        <dbReference type="ChEBI" id="CHEBI:61717"/>
        <label>1</label>
    </ligand>
    <ligandPart>
        <name>Fe</name>
        <dbReference type="ChEBI" id="CHEBI:18248"/>
    </ligandPart>
</feature>
<protein>
    <submittedName>
        <fullName evidence="12">Cytochrome C</fullName>
    </submittedName>
</protein>
<feature type="binding site" description="axial binding residue" evidence="9">
    <location>
        <position position="184"/>
    </location>
    <ligand>
        <name>heme c</name>
        <dbReference type="ChEBI" id="CHEBI:61717"/>
        <label>2</label>
    </ligand>
    <ligandPart>
        <name>Fe</name>
        <dbReference type="ChEBI" id="CHEBI:18248"/>
    </ligandPart>
</feature>
<dbReference type="GO" id="GO:0009055">
    <property type="term" value="F:electron transfer activity"/>
    <property type="evidence" value="ECO:0007669"/>
    <property type="project" value="InterPro"/>
</dbReference>
<keyword evidence="3 8" id="KW-0349">Heme</keyword>
<evidence type="ECO:0000256" key="1">
    <source>
        <dbReference type="ARBA" id="ARBA00004418"/>
    </source>
</evidence>
<keyword evidence="7 9" id="KW-0408">Iron</keyword>
<organism evidence="12 13">
    <name type="scientific">Acidiferrobacter thiooxydans</name>
    <dbReference type="NCBI Taxonomy" id="163359"/>
    <lineage>
        <taxon>Bacteria</taxon>
        <taxon>Pseudomonadati</taxon>
        <taxon>Pseudomonadota</taxon>
        <taxon>Gammaproteobacteria</taxon>
        <taxon>Acidiferrobacterales</taxon>
        <taxon>Acidiferrobacteraceae</taxon>
        <taxon>Acidiferrobacter</taxon>
    </lineage>
</organism>
<feature type="binding site" description="covalent" evidence="8">
    <location>
        <position position="82"/>
    </location>
    <ligand>
        <name>heme c</name>
        <dbReference type="ChEBI" id="CHEBI:61717"/>
        <label>1</label>
    </ligand>
</feature>
<feature type="signal peptide" evidence="10">
    <location>
        <begin position="1"/>
        <end position="22"/>
    </location>
</feature>
<evidence type="ECO:0000256" key="7">
    <source>
        <dbReference type="ARBA" id="ARBA00023004"/>
    </source>
</evidence>
<dbReference type="InterPro" id="IPR036909">
    <property type="entry name" value="Cyt_c-like_dom_sf"/>
</dbReference>
<dbReference type="PANTHER" id="PTHR33751:SF9">
    <property type="entry name" value="CYTOCHROME C4"/>
    <property type="match status" value="1"/>
</dbReference>
<sequence>MRGLQKALALGLGLAVMTAAYAANPAATPKPAKAAKAATHKPKTAKPKAALVKARLLTGRTPPLVAAHPKMPALVASTCSACHGMTGISPLGEFPNLAGQGEPYLVKQIEDFRNHTRADPLAKSIMWGMAAMIPRHEIRAIALYFASQKGAPGQPANPKLVAAGRKLFMGGEIATHLPACMACHGATGRGLLPWFPRLAGQHQAYIIAQLQAFKAKTRTNDPHAIMRTVAGKLSTAQMTALAAYVHTL</sequence>
<gene>
    <name evidence="12" type="ORF">C4900_13995</name>
</gene>
<keyword evidence="10" id="KW-0732">Signal</keyword>
<evidence type="ECO:0000313" key="12">
    <source>
        <dbReference type="EMBL" id="RCN56855.1"/>
    </source>
</evidence>
<evidence type="ECO:0000313" key="13">
    <source>
        <dbReference type="Proteomes" id="UP000253250"/>
    </source>
</evidence>
<dbReference type="InterPro" id="IPR024167">
    <property type="entry name" value="Cytochrome_c4-like"/>
</dbReference>
<evidence type="ECO:0000256" key="9">
    <source>
        <dbReference type="PIRSR" id="PIRSR000005-2"/>
    </source>
</evidence>
<dbReference type="PROSITE" id="PS51007">
    <property type="entry name" value="CYTC"/>
    <property type="match status" value="2"/>
</dbReference>
<dbReference type="OrthoDB" id="9773456at2"/>
<dbReference type="PANTHER" id="PTHR33751">
    <property type="entry name" value="CBB3-TYPE CYTOCHROME C OXIDASE SUBUNIT FIXP"/>
    <property type="match status" value="1"/>
</dbReference>
<dbReference type="PIRSF" id="PIRSF000005">
    <property type="entry name" value="Cytochrome_c4"/>
    <property type="match status" value="1"/>
</dbReference>
<keyword evidence="5" id="KW-0574">Periplasm</keyword>
<evidence type="ECO:0000256" key="5">
    <source>
        <dbReference type="ARBA" id="ARBA00022764"/>
    </source>
</evidence>
<feature type="binding site" description="covalent" evidence="8">
    <location>
        <position position="79"/>
    </location>
    <ligand>
        <name>heme c</name>
        <dbReference type="ChEBI" id="CHEBI:61717"/>
        <label>1</label>
    </ligand>
</feature>
<dbReference type="GO" id="GO:0020037">
    <property type="term" value="F:heme binding"/>
    <property type="evidence" value="ECO:0007669"/>
    <property type="project" value="InterPro"/>
</dbReference>
<dbReference type="SUPFAM" id="SSF46626">
    <property type="entry name" value="Cytochrome c"/>
    <property type="match status" value="2"/>
</dbReference>
<dbReference type="Pfam" id="PF00034">
    <property type="entry name" value="Cytochrom_C"/>
    <property type="match status" value="2"/>
</dbReference>
<keyword evidence="4 9" id="KW-0479">Metal-binding</keyword>
<proteinExistence type="predicted"/>
<feature type="binding site" description="axial binding residue" evidence="9">
    <location>
        <position position="126"/>
    </location>
    <ligand>
        <name>heme c</name>
        <dbReference type="ChEBI" id="CHEBI:61717"/>
        <label>1</label>
    </ligand>
    <ligandPart>
        <name>Fe</name>
        <dbReference type="ChEBI" id="CHEBI:18248"/>
    </ligandPart>
</feature>
<dbReference type="InterPro" id="IPR009056">
    <property type="entry name" value="Cyt_c-like_dom"/>
</dbReference>
<keyword evidence="6" id="KW-0249">Electron transport</keyword>
<feature type="binding site" description="covalent" evidence="8">
    <location>
        <position position="180"/>
    </location>
    <ligand>
        <name>heme c</name>
        <dbReference type="ChEBI" id="CHEBI:61717"/>
        <label>2</label>
    </ligand>
</feature>
<evidence type="ECO:0000256" key="3">
    <source>
        <dbReference type="ARBA" id="ARBA00022617"/>
    </source>
</evidence>
<evidence type="ECO:0000256" key="6">
    <source>
        <dbReference type="ARBA" id="ARBA00022982"/>
    </source>
</evidence>
<feature type="domain" description="Cytochrome c" evidence="11">
    <location>
        <begin position="159"/>
        <end position="248"/>
    </location>
</feature>
<comment type="caution">
    <text evidence="12">The sequence shown here is derived from an EMBL/GenBank/DDBJ whole genome shotgun (WGS) entry which is preliminary data.</text>
</comment>
<dbReference type="RefSeq" id="WP_114283290.1">
    <property type="nucleotide sequence ID" value="NZ_CP080624.1"/>
</dbReference>
<evidence type="ECO:0000256" key="2">
    <source>
        <dbReference type="ARBA" id="ARBA00022448"/>
    </source>
</evidence>
<comment type="PTM">
    <text evidence="8">Binds 2 heme c groups covalently per subunit.</text>
</comment>
<evidence type="ECO:0000256" key="10">
    <source>
        <dbReference type="SAM" id="SignalP"/>
    </source>
</evidence>
<reference evidence="12 13" key="1">
    <citation type="submission" date="2018-02" db="EMBL/GenBank/DDBJ databases">
        <title>Insights into the biology of acidophilic members of the Acidiferrobacteraceae family derived from comparative genomic analyses.</title>
        <authorList>
            <person name="Issotta F."/>
            <person name="Thyssen C."/>
            <person name="Mena C."/>
            <person name="Moya A."/>
            <person name="Bellenberg S."/>
            <person name="Sproer C."/>
            <person name="Covarrubias P.C."/>
            <person name="Sand W."/>
            <person name="Quatrini R."/>
            <person name="Vera M."/>
        </authorList>
    </citation>
    <scope>NUCLEOTIDE SEQUENCE [LARGE SCALE GENOMIC DNA]</scope>
    <source>
        <strain evidence="13">m-1</strain>
    </source>
</reference>
<name>A0A368HEJ0_9GAMM</name>
<dbReference type="InterPro" id="IPR050597">
    <property type="entry name" value="Cytochrome_c_Oxidase_Subunit"/>
</dbReference>
<evidence type="ECO:0000259" key="11">
    <source>
        <dbReference type="PROSITE" id="PS51007"/>
    </source>
</evidence>
<dbReference type="GO" id="GO:0005506">
    <property type="term" value="F:iron ion binding"/>
    <property type="evidence" value="ECO:0007669"/>
    <property type="project" value="InterPro"/>
</dbReference>
<evidence type="ECO:0000256" key="8">
    <source>
        <dbReference type="PIRSR" id="PIRSR000005-1"/>
    </source>
</evidence>
<keyword evidence="13" id="KW-1185">Reference proteome</keyword>
<dbReference type="GO" id="GO:0042597">
    <property type="term" value="C:periplasmic space"/>
    <property type="evidence" value="ECO:0007669"/>
    <property type="project" value="UniProtKB-SubCell"/>
</dbReference>
<dbReference type="AlphaFoldDB" id="A0A368HEJ0"/>
<feature type="binding site" description="axial binding residue" evidence="9">
    <location>
        <position position="226"/>
    </location>
    <ligand>
        <name>heme c</name>
        <dbReference type="ChEBI" id="CHEBI:61717"/>
        <label>2</label>
    </ligand>
    <ligandPart>
        <name>Fe</name>
        <dbReference type="ChEBI" id="CHEBI:18248"/>
    </ligandPart>
</feature>
<keyword evidence="2" id="KW-0813">Transport</keyword>
<dbReference type="EMBL" id="PSYR01000002">
    <property type="protein sequence ID" value="RCN56855.1"/>
    <property type="molecule type" value="Genomic_DNA"/>
</dbReference>
<accession>A0A368HEJ0</accession>
<evidence type="ECO:0000256" key="4">
    <source>
        <dbReference type="ARBA" id="ARBA00022723"/>
    </source>
</evidence>
<feature type="binding site" description="covalent" evidence="8">
    <location>
        <position position="183"/>
    </location>
    <ligand>
        <name>heme c</name>
        <dbReference type="ChEBI" id="CHEBI:61717"/>
        <label>2</label>
    </ligand>
</feature>
<comment type="subcellular location">
    <subcellularLocation>
        <location evidence="1">Periplasm</location>
    </subcellularLocation>
</comment>
<feature type="chain" id="PRO_5016719913" evidence="10">
    <location>
        <begin position="23"/>
        <end position="248"/>
    </location>
</feature>
<dbReference type="Proteomes" id="UP000253250">
    <property type="component" value="Unassembled WGS sequence"/>
</dbReference>
<feature type="domain" description="Cytochrome c" evidence="11">
    <location>
        <begin position="66"/>
        <end position="149"/>
    </location>
</feature>
<dbReference type="Gene3D" id="1.10.760.10">
    <property type="entry name" value="Cytochrome c-like domain"/>
    <property type="match status" value="2"/>
</dbReference>